<dbReference type="Gene3D" id="1.10.1410.10">
    <property type="match status" value="1"/>
</dbReference>
<name>A0A5B6WAM0_9ROSI</name>
<proteinExistence type="predicted"/>
<dbReference type="Proteomes" id="UP000325315">
    <property type="component" value="Unassembled WGS sequence"/>
</dbReference>
<comment type="caution">
    <text evidence="3">The sequence shown here is derived from an EMBL/GenBank/DDBJ whole genome shotgun (WGS) entry which is preliminary data.</text>
</comment>
<dbReference type="SUPFAM" id="SSF81301">
    <property type="entry name" value="Nucleotidyltransferase"/>
    <property type="match status" value="1"/>
</dbReference>
<dbReference type="SUPFAM" id="SSF81631">
    <property type="entry name" value="PAP/OAS1 substrate-binding domain"/>
    <property type="match status" value="1"/>
</dbReference>
<keyword evidence="4" id="KW-1185">Reference proteome</keyword>
<dbReference type="EMBL" id="SMMG02000004">
    <property type="protein sequence ID" value="KAA3478396.1"/>
    <property type="molecule type" value="Genomic_DNA"/>
</dbReference>
<reference evidence="4" key="1">
    <citation type="journal article" date="2019" name="Plant Biotechnol. J.">
        <title>Genome sequencing of the Australian wild diploid species Gossypium australe highlights disease resistance and delayed gland morphogenesis.</title>
        <authorList>
            <person name="Cai Y."/>
            <person name="Cai X."/>
            <person name="Wang Q."/>
            <person name="Wang P."/>
            <person name="Zhang Y."/>
            <person name="Cai C."/>
            <person name="Xu Y."/>
            <person name="Wang K."/>
            <person name="Zhou Z."/>
            <person name="Wang C."/>
            <person name="Geng S."/>
            <person name="Li B."/>
            <person name="Dong Q."/>
            <person name="Hou Y."/>
            <person name="Wang H."/>
            <person name="Ai P."/>
            <person name="Liu Z."/>
            <person name="Yi F."/>
            <person name="Sun M."/>
            <person name="An G."/>
            <person name="Cheng J."/>
            <person name="Zhang Y."/>
            <person name="Shi Q."/>
            <person name="Xie Y."/>
            <person name="Shi X."/>
            <person name="Chang Y."/>
            <person name="Huang F."/>
            <person name="Chen Y."/>
            <person name="Hong S."/>
            <person name="Mi L."/>
            <person name="Sun Q."/>
            <person name="Zhang L."/>
            <person name="Zhou B."/>
            <person name="Peng R."/>
            <person name="Zhang X."/>
            <person name="Liu F."/>
        </authorList>
    </citation>
    <scope>NUCLEOTIDE SEQUENCE [LARGE SCALE GENOMIC DNA]</scope>
    <source>
        <strain evidence="4">cv. PA1801</strain>
    </source>
</reference>
<evidence type="ECO:0000313" key="4">
    <source>
        <dbReference type="Proteomes" id="UP000325315"/>
    </source>
</evidence>
<dbReference type="PANTHER" id="PTHR45979">
    <property type="entry name" value="PAP/OAS1 SUBSTRATE-BINDING DOMAIN SUPERFAMILY"/>
    <property type="match status" value="1"/>
</dbReference>
<accession>A0A5B6WAM0</accession>
<feature type="compositionally biased region" description="Low complexity" evidence="1">
    <location>
        <begin position="9"/>
        <end position="30"/>
    </location>
</feature>
<dbReference type="Gene3D" id="3.30.460.10">
    <property type="entry name" value="Beta Polymerase, domain 2"/>
    <property type="match status" value="1"/>
</dbReference>
<feature type="region of interest" description="Disordered" evidence="1">
    <location>
        <begin position="653"/>
        <end position="681"/>
    </location>
</feature>
<dbReference type="OrthoDB" id="273917at2759"/>
<dbReference type="InterPro" id="IPR058920">
    <property type="entry name" value="PAP-OAS1-bd-rel"/>
</dbReference>
<organism evidence="3 4">
    <name type="scientific">Gossypium australe</name>
    <dbReference type="NCBI Taxonomy" id="47621"/>
    <lineage>
        <taxon>Eukaryota</taxon>
        <taxon>Viridiplantae</taxon>
        <taxon>Streptophyta</taxon>
        <taxon>Embryophyta</taxon>
        <taxon>Tracheophyta</taxon>
        <taxon>Spermatophyta</taxon>
        <taxon>Magnoliopsida</taxon>
        <taxon>eudicotyledons</taxon>
        <taxon>Gunneridae</taxon>
        <taxon>Pentapetalae</taxon>
        <taxon>rosids</taxon>
        <taxon>malvids</taxon>
        <taxon>Malvales</taxon>
        <taxon>Malvaceae</taxon>
        <taxon>Malvoideae</taxon>
        <taxon>Gossypium</taxon>
    </lineage>
</organism>
<feature type="domain" description="PAP/OAS1 substrate-binding-related" evidence="2">
    <location>
        <begin position="313"/>
        <end position="505"/>
    </location>
</feature>
<dbReference type="AlphaFoldDB" id="A0A5B6WAM0"/>
<gene>
    <name evidence="3" type="ORF">EPI10_012202</name>
</gene>
<sequence>MEYFQECVSPSSSLSLSSTSSSSPLPHPSSPSSSLSFSSSSFSSSNPHPLSIDTELWLLSEQRTQEILCIIQPSLVSEQNRQNIIAYFQRLIKGYYGIEVNLIFLHIFSPGYVLYPFQCLAGIEIPMAVKPCYDKRKAACIALDSSAGIQLVFCPEGFDTEPSSKNSFDSCHLTELKCSFTVPHTFQVFPFGSVPLKTFLPDGDIDLTALSHQNMEENLARYICSILQDNQQNSEVLVQDVQYIRAQLPPSLKDAQRYGKFKNEICRIAPHSCIFVVVKIVKCTVNDIPVDISFNQMAGLSALCFLEKVDQLIGKDHLFKRSIILIKAWCYYESRILGAHHGLISTYALETMILYIINVFHSSLFGPLAVLYKFLDYYSTFDWANYCISLTGPVLVSSLPEVVAESPENDGDELLLGRDFLNHCRVAYSGSMQPLEIGPNVFPVKYLNIIDPLKESNNLGRSVSKGNFHRIRCALSFGAQRLSEILMLPGENMGMALEKFFVNTLDRNGRGQRPDVQIPVHAFGTGKSEVCDLSGDYNGYYNGLLYTQWYHNYALNLPYHPTTLSSSSSSQSHRYSAWDALRRLVRCKRNNYYRKGTNVFIPRPPYSHPSALQLPAATYDMTKSRGTGTFFPDMNHPSYRKMQASINTRNYVSSNPGLVQNPPKETDPIGDNGGHGDSHDLDLSTEQFPHLPTTERTMITHQSIPPVPKNPQAETPSQFLPVLQFGNIYESSSPTDTYSPPPVLTESRLCVPPIEKQKDFSEFDRTIAEPFQLKDNNDFPPLVSM</sequence>
<protein>
    <submittedName>
        <fullName evidence="3">DEP domain-containing 5</fullName>
    </submittedName>
</protein>
<evidence type="ECO:0000313" key="3">
    <source>
        <dbReference type="EMBL" id="KAA3478396.1"/>
    </source>
</evidence>
<evidence type="ECO:0000256" key="1">
    <source>
        <dbReference type="SAM" id="MobiDB-lite"/>
    </source>
</evidence>
<evidence type="ECO:0000259" key="2">
    <source>
        <dbReference type="Pfam" id="PF26180"/>
    </source>
</evidence>
<dbReference type="PANTHER" id="PTHR45979:SF6">
    <property type="entry name" value="NUCLEOTIDYLTRANSFERASE DOMAIN PROTEIN"/>
    <property type="match status" value="1"/>
</dbReference>
<dbReference type="InterPro" id="IPR058921">
    <property type="entry name" value="PAP/OAS1-rel"/>
</dbReference>
<dbReference type="Pfam" id="PF26180">
    <property type="entry name" value="PAP-OAS1"/>
    <property type="match status" value="1"/>
</dbReference>
<feature type="region of interest" description="Disordered" evidence="1">
    <location>
        <begin position="1"/>
        <end position="30"/>
    </location>
</feature>
<dbReference type="InterPro" id="IPR043519">
    <property type="entry name" value="NT_sf"/>
</dbReference>